<dbReference type="GO" id="GO:0005886">
    <property type="term" value="C:plasma membrane"/>
    <property type="evidence" value="ECO:0007669"/>
    <property type="project" value="UniProtKB-SubCell"/>
</dbReference>
<evidence type="ECO:0000256" key="1">
    <source>
        <dbReference type="ARBA" id="ARBA00004651"/>
    </source>
</evidence>
<evidence type="ECO:0000313" key="9">
    <source>
        <dbReference type="Proteomes" id="UP000032566"/>
    </source>
</evidence>
<keyword evidence="3" id="KW-1003">Cell membrane</keyword>
<organism evidence="8 9">
    <name type="scientific">Acidovorax temperans</name>
    <dbReference type="NCBI Taxonomy" id="80878"/>
    <lineage>
        <taxon>Bacteria</taxon>
        <taxon>Pseudomonadati</taxon>
        <taxon>Pseudomonadota</taxon>
        <taxon>Betaproteobacteria</taxon>
        <taxon>Burkholderiales</taxon>
        <taxon>Comamonadaceae</taxon>
        <taxon>Acidovorax</taxon>
    </lineage>
</organism>
<dbReference type="PANTHER" id="PTHR33452:SF1">
    <property type="entry name" value="INNER MEMBRANE PROTEIN YPHA-RELATED"/>
    <property type="match status" value="1"/>
</dbReference>
<dbReference type="InterPro" id="IPR032808">
    <property type="entry name" value="DoxX"/>
</dbReference>
<feature type="transmembrane region" description="Helical" evidence="7">
    <location>
        <begin position="133"/>
        <end position="154"/>
    </location>
</feature>
<evidence type="ECO:0000256" key="5">
    <source>
        <dbReference type="ARBA" id="ARBA00022989"/>
    </source>
</evidence>
<dbReference type="AlphaFoldDB" id="A0A0D7KD40"/>
<dbReference type="Pfam" id="PF07681">
    <property type="entry name" value="DoxX"/>
    <property type="match status" value="1"/>
</dbReference>
<keyword evidence="6 7" id="KW-0472">Membrane</keyword>
<evidence type="ECO:0000256" key="2">
    <source>
        <dbReference type="ARBA" id="ARBA00006679"/>
    </source>
</evidence>
<accession>A0A0D7KD40</accession>
<dbReference type="PANTHER" id="PTHR33452">
    <property type="entry name" value="OXIDOREDUCTASE CATD-RELATED"/>
    <property type="match status" value="1"/>
</dbReference>
<feature type="transmembrane region" description="Helical" evidence="7">
    <location>
        <begin position="96"/>
        <end position="121"/>
    </location>
</feature>
<feature type="transmembrane region" description="Helical" evidence="7">
    <location>
        <begin position="28"/>
        <end position="49"/>
    </location>
</feature>
<comment type="caution">
    <text evidence="8">The sequence shown here is derived from an EMBL/GenBank/DDBJ whole genome shotgun (WGS) entry which is preliminary data.</text>
</comment>
<keyword evidence="4 7" id="KW-0812">Transmembrane</keyword>
<evidence type="ECO:0000256" key="6">
    <source>
        <dbReference type="ARBA" id="ARBA00023136"/>
    </source>
</evidence>
<evidence type="ECO:0000256" key="3">
    <source>
        <dbReference type="ARBA" id="ARBA00022475"/>
    </source>
</evidence>
<dbReference type="PATRIC" id="fig|80878.5.peg.3912"/>
<gene>
    <name evidence="8" type="ORF">RP29_02955</name>
</gene>
<keyword evidence="5 7" id="KW-1133">Transmembrane helix</keyword>
<sequence>MTTSTHFPTPPATGPRLLLARLADTATWLTPHSLLALVNRVAIAGIFWMSARTKVEGWFTISDSAYALFRDEYKLPLLPPELAAQMATVAEHLFPVLLVLGLFTRLSALALLGMTLTIQLFVYPDAWPTHLSWAGLMLYLVGRGAGSVSLDRVLGIR</sequence>
<dbReference type="EMBL" id="JXYQ01000008">
    <property type="protein sequence ID" value="KJA11944.1"/>
    <property type="molecule type" value="Genomic_DNA"/>
</dbReference>
<dbReference type="Proteomes" id="UP000032566">
    <property type="component" value="Unassembled WGS sequence"/>
</dbReference>
<protein>
    <submittedName>
        <fullName evidence="8">DoxX family protein</fullName>
    </submittedName>
</protein>
<dbReference type="STRING" id="80878.RP29_02955"/>
<comment type="similarity">
    <text evidence="2">Belongs to the DoxX family.</text>
</comment>
<evidence type="ECO:0000313" key="8">
    <source>
        <dbReference type="EMBL" id="KJA11944.1"/>
    </source>
</evidence>
<keyword evidence="9" id="KW-1185">Reference proteome</keyword>
<evidence type="ECO:0000256" key="7">
    <source>
        <dbReference type="SAM" id="Phobius"/>
    </source>
</evidence>
<proteinExistence type="inferred from homology"/>
<dbReference type="RefSeq" id="WP_052520951.1">
    <property type="nucleotide sequence ID" value="NZ_JXYQ01000008.1"/>
</dbReference>
<dbReference type="OrthoDB" id="121744at2"/>
<evidence type="ECO:0000256" key="4">
    <source>
        <dbReference type="ARBA" id="ARBA00022692"/>
    </source>
</evidence>
<reference evidence="8 9" key="1">
    <citation type="submission" date="2014-12" db="EMBL/GenBank/DDBJ databases">
        <title>Isolation of bacteria from lake water.</title>
        <authorList>
            <person name="Sheng K.-Y."/>
            <person name="Chin P.-S."/>
            <person name="Chan K.-G."/>
            <person name="Tan G.S."/>
        </authorList>
    </citation>
    <scope>NUCLEOTIDE SEQUENCE [LARGE SCALE GENOMIC DNA]</scope>
    <source>
        <strain evidence="8 9">KY4</strain>
    </source>
</reference>
<comment type="subcellular location">
    <subcellularLocation>
        <location evidence="1">Cell membrane</location>
        <topology evidence="1">Multi-pass membrane protein</topology>
    </subcellularLocation>
</comment>
<dbReference type="InterPro" id="IPR051907">
    <property type="entry name" value="DoxX-like_oxidoreductase"/>
</dbReference>
<name>A0A0D7KD40_9BURK</name>